<dbReference type="InterPro" id="IPR006665">
    <property type="entry name" value="OmpA-like"/>
</dbReference>
<comment type="subcellular location">
    <subcellularLocation>
        <location evidence="1">Cell outer membrane</location>
    </subcellularLocation>
</comment>
<dbReference type="Gene3D" id="2.120.10.30">
    <property type="entry name" value="TolB, C-terminal domain"/>
    <property type="match status" value="1"/>
</dbReference>
<dbReference type="PROSITE" id="PS51123">
    <property type="entry name" value="OMPA_2"/>
    <property type="match status" value="1"/>
</dbReference>
<evidence type="ECO:0000256" key="5">
    <source>
        <dbReference type="PROSITE-ProRule" id="PRU00473"/>
    </source>
</evidence>
<dbReference type="AlphaFoldDB" id="A0AB33INS5"/>
<dbReference type="SUPFAM" id="SSF103088">
    <property type="entry name" value="OmpA-like"/>
    <property type="match status" value="1"/>
</dbReference>
<dbReference type="SUPFAM" id="SSF48452">
    <property type="entry name" value="TPR-like"/>
    <property type="match status" value="1"/>
</dbReference>
<dbReference type="InterPro" id="IPR019734">
    <property type="entry name" value="TPR_rpt"/>
</dbReference>
<keyword evidence="4" id="KW-0802">TPR repeat</keyword>
<keyword evidence="3" id="KW-0998">Cell outer membrane</keyword>
<evidence type="ECO:0000256" key="2">
    <source>
        <dbReference type="ARBA" id="ARBA00023136"/>
    </source>
</evidence>
<feature type="domain" description="OmpA-like" evidence="6">
    <location>
        <begin position="516"/>
        <end position="660"/>
    </location>
</feature>
<dbReference type="InterPro" id="IPR011990">
    <property type="entry name" value="TPR-like_helical_dom_sf"/>
</dbReference>
<name>A0AB33INS5_9BACT</name>
<dbReference type="PANTHER" id="PTHR30329:SF21">
    <property type="entry name" value="LIPOPROTEIN YIAD-RELATED"/>
    <property type="match status" value="1"/>
</dbReference>
<dbReference type="SUPFAM" id="SSF82171">
    <property type="entry name" value="DPP6 N-terminal domain-like"/>
    <property type="match status" value="1"/>
</dbReference>
<dbReference type="InterPro" id="IPR050330">
    <property type="entry name" value="Bact_OuterMem_StrucFunc"/>
</dbReference>
<reference evidence="7" key="1">
    <citation type="submission" date="2024-07" db="EMBL/GenBank/DDBJ databases">
        <title>Complete genome sequence of Prevotella sp. YM-2024 GTC17253.</title>
        <authorList>
            <person name="Hayashi M."/>
            <person name="Muto Y."/>
            <person name="Tanaka K."/>
            <person name="Niwa H."/>
        </authorList>
    </citation>
    <scope>NUCLEOTIDE SEQUENCE</scope>
    <source>
        <strain evidence="7">GTC17253</strain>
    </source>
</reference>
<dbReference type="Gene3D" id="3.30.1330.60">
    <property type="entry name" value="OmpA-like domain"/>
    <property type="match status" value="1"/>
</dbReference>
<dbReference type="Pfam" id="PF00691">
    <property type="entry name" value="OmpA"/>
    <property type="match status" value="1"/>
</dbReference>
<dbReference type="EMBL" id="AP035785">
    <property type="protein sequence ID" value="BFO71236.1"/>
    <property type="molecule type" value="Genomic_DNA"/>
</dbReference>
<dbReference type="Pfam" id="PF07676">
    <property type="entry name" value="PD40"/>
    <property type="match status" value="2"/>
</dbReference>
<keyword evidence="2 5" id="KW-0472">Membrane</keyword>
<evidence type="ECO:0000256" key="1">
    <source>
        <dbReference type="ARBA" id="ARBA00004442"/>
    </source>
</evidence>
<dbReference type="Gene3D" id="1.25.40.10">
    <property type="entry name" value="Tetratricopeptide repeat domain"/>
    <property type="match status" value="1"/>
</dbReference>
<protein>
    <recommendedName>
        <fullName evidence="6">OmpA-like domain-containing protein</fullName>
    </recommendedName>
</protein>
<sequence length="692" mass="77734">MLLMAVNMIRKIFPYILFLSALCLSCGVDRNMRRGETYLALGEYHDAAREFRAAYQKTPPKERSNRGERALKMAACYDKINEASRAASAYRNALRYGRGNMNTHLSLARQLMKLGDYKVAATEFQMVIDSLPDDVLARNGLYSAQHALQWKKDGSRYRVRRMDLFNSRRDDYSPMLFGDDFNQLYFTSTRSDAVGNELSGITGTKPGDIFFSQKDDKGKWSKPEVVSGSLNTAYDEGACCFSPDGRTMYLTQCTTSASSPRYAQIVISNRSDANWSKAEILNISRDTLSAFAHPAVSPDGEWLYFASDMPGGKGGLDIWRVRLSANGLGGVENLGAPVNTPGNEEFPTFRPNGDLYFSSDGHPGMGGLDIYIAHPDGQKGYVLEHPGYPLNSQGDDFGMTFEGKHNRGYFSSNRNDGHGWDHIYSFENPEITQTLRGWVYEMDGYELPAAQVYLVGNDGTNKKLSLKGDGSFTEVLKPNVAYVMLATCKGYLNHQESLSTGTVEESREYTLQFPLASITAPVLIDNIFYDLDKATLRPESSKALDELVMLLNQNPHVTIELAAHCDYRGSAEYNKDLSQRRAQTVVDYLIGHGIAKDRLTAVGYGKSQPKSIKKKNTEKYTWLKVGDILTEDFIKMQDKAQQEICNQLNRRTEFRVLRTTYGLLDEYGRLKKEAEKNMKKAAEKTADDDFYF</sequence>
<evidence type="ECO:0000313" key="7">
    <source>
        <dbReference type="EMBL" id="BFO71236.1"/>
    </source>
</evidence>
<dbReference type="InterPro" id="IPR036737">
    <property type="entry name" value="OmpA-like_sf"/>
</dbReference>
<evidence type="ECO:0000259" key="6">
    <source>
        <dbReference type="PROSITE" id="PS51123"/>
    </source>
</evidence>
<accession>A0AB33INS5</accession>
<evidence type="ECO:0000256" key="4">
    <source>
        <dbReference type="PROSITE-ProRule" id="PRU00339"/>
    </source>
</evidence>
<dbReference type="InterPro" id="IPR011659">
    <property type="entry name" value="WD40"/>
</dbReference>
<dbReference type="CDD" id="cd07185">
    <property type="entry name" value="OmpA_C-like"/>
    <property type="match status" value="1"/>
</dbReference>
<dbReference type="PROSITE" id="PS50005">
    <property type="entry name" value="TPR"/>
    <property type="match status" value="1"/>
</dbReference>
<proteinExistence type="predicted"/>
<dbReference type="PRINTS" id="PR01021">
    <property type="entry name" value="OMPADOMAIN"/>
</dbReference>
<evidence type="ECO:0000256" key="3">
    <source>
        <dbReference type="ARBA" id="ARBA00023237"/>
    </source>
</evidence>
<feature type="repeat" description="TPR" evidence="4">
    <location>
        <begin position="28"/>
        <end position="61"/>
    </location>
</feature>
<dbReference type="InterPro" id="IPR006664">
    <property type="entry name" value="OMP_bac"/>
</dbReference>
<dbReference type="GO" id="GO:0009279">
    <property type="term" value="C:cell outer membrane"/>
    <property type="evidence" value="ECO:0007669"/>
    <property type="project" value="UniProtKB-SubCell"/>
</dbReference>
<dbReference type="InterPro" id="IPR011042">
    <property type="entry name" value="6-blade_b-propeller_TolB-like"/>
</dbReference>
<dbReference type="PANTHER" id="PTHR30329">
    <property type="entry name" value="STATOR ELEMENT OF FLAGELLAR MOTOR COMPLEX"/>
    <property type="match status" value="1"/>
</dbReference>
<organism evidence="7">
    <name type="scientific">Prevotella sp. GTC17253</name>
    <dbReference type="NCBI Taxonomy" id="3236793"/>
    <lineage>
        <taxon>Bacteria</taxon>
        <taxon>Pseudomonadati</taxon>
        <taxon>Bacteroidota</taxon>
        <taxon>Bacteroidia</taxon>
        <taxon>Bacteroidales</taxon>
        <taxon>Prevotellaceae</taxon>
        <taxon>Prevotella</taxon>
    </lineage>
</organism>
<gene>
    <name evidence="7" type="ORF">GTC17253_12020</name>
</gene>